<organism evidence="1 2">
    <name type="scientific">Pseudomonas putida</name>
    <name type="common">Arthrobacter siderocapsulatus</name>
    <dbReference type="NCBI Taxonomy" id="303"/>
    <lineage>
        <taxon>Bacteria</taxon>
        <taxon>Pseudomonadati</taxon>
        <taxon>Pseudomonadota</taxon>
        <taxon>Gammaproteobacteria</taxon>
        <taxon>Pseudomonadales</taxon>
        <taxon>Pseudomonadaceae</taxon>
        <taxon>Pseudomonas</taxon>
    </lineage>
</organism>
<sequence length="66" mass="7376">MTVGYSYHRTKPGDDVCVATVMKKLCEGQAGAHSTCRYGIAPDMDFDRFQRPAAQLWEVVRDVLLA</sequence>
<dbReference type="RefSeq" id="WP_112897878.1">
    <property type="nucleotide sequence ID" value="NZ_CP011789.1"/>
</dbReference>
<accession>A0AAD0PE70</accession>
<evidence type="ECO:0000313" key="2">
    <source>
        <dbReference type="Proteomes" id="UP000251617"/>
    </source>
</evidence>
<gene>
    <name evidence="1" type="ORF">C1S65_09595</name>
</gene>
<reference evidence="1 2" key="1">
    <citation type="submission" date="2018-06" db="EMBL/GenBank/DDBJ databases">
        <title>The genome of Pseudomonas putida NX-1, a lignin degrader.</title>
        <authorList>
            <person name="Xu Z."/>
        </authorList>
    </citation>
    <scope>NUCLEOTIDE SEQUENCE [LARGE SCALE GENOMIC DNA]</scope>
    <source>
        <strain evidence="1 2">NX-1</strain>
    </source>
</reference>
<dbReference type="AlphaFoldDB" id="A0AAD0PE70"/>
<evidence type="ECO:0000313" key="1">
    <source>
        <dbReference type="EMBL" id="AXA24350.1"/>
    </source>
</evidence>
<name>A0AAD0PE70_PSEPU</name>
<dbReference type="Proteomes" id="UP000251617">
    <property type="component" value="Chromosome"/>
</dbReference>
<proteinExistence type="predicted"/>
<protein>
    <submittedName>
        <fullName evidence="1">Uncharacterized protein</fullName>
    </submittedName>
</protein>
<dbReference type="EMBL" id="CP030750">
    <property type="protein sequence ID" value="AXA24350.1"/>
    <property type="molecule type" value="Genomic_DNA"/>
</dbReference>